<proteinExistence type="predicted"/>
<dbReference type="GO" id="GO:0003676">
    <property type="term" value="F:nucleic acid binding"/>
    <property type="evidence" value="ECO:0007669"/>
    <property type="project" value="InterPro"/>
</dbReference>
<dbReference type="PROSITE" id="PS50994">
    <property type="entry name" value="INTEGRASE"/>
    <property type="match status" value="1"/>
</dbReference>
<dbReference type="EMBL" id="BMAW01001209">
    <property type="protein sequence ID" value="GFS73099.1"/>
    <property type="molecule type" value="Genomic_DNA"/>
</dbReference>
<dbReference type="GO" id="GO:0015074">
    <property type="term" value="P:DNA integration"/>
    <property type="evidence" value="ECO:0007669"/>
    <property type="project" value="InterPro"/>
</dbReference>
<dbReference type="Gene3D" id="3.30.420.10">
    <property type="entry name" value="Ribonuclease H-like superfamily/Ribonuclease H"/>
    <property type="match status" value="1"/>
</dbReference>
<dbReference type="PANTHER" id="PTHR37984:SF15">
    <property type="entry name" value="INTEGRASE CATALYTIC DOMAIN-CONTAINING PROTEIN"/>
    <property type="match status" value="1"/>
</dbReference>
<gene>
    <name evidence="2" type="primary">Tf2-11_58</name>
    <name evidence="2" type="ORF">NPIL_48141</name>
</gene>
<protein>
    <submittedName>
        <fullName evidence="2">Transposon Tf2-11 polyprotein</fullName>
    </submittedName>
</protein>
<dbReference type="PANTHER" id="PTHR37984">
    <property type="entry name" value="PROTEIN CBG26694"/>
    <property type="match status" value="1"/>
</dbReference>
<feature type="domain" description="Integrase catalytic" evidence="1">
    <location>
        <begin position="35"/>
        <end position="140"/>
    </location>
</feature>
<keyword evidence="3" id="KW-1185">Reference proteome</keyword>
<comment type="caution">
    <text evidence="2">The sequence shown here is derived from an EMBL/GenBank/DDBJ whole genome shotgun (WGS) entry which is preliminary data.</text>
</comment>
<evidence type="ECO:0000313" key="3">
    <source>
        <dbReference type="Proteomes" id="UP000887013"/>
    </source>
</evidence>
<dbReference type="Pfam" id="PF00665">
    <property type="entry name" value="rve"/>
    <property type="match status" value="1"/>
</dbReference>
<organism evidence="2 3">
    <name type="scientific">Nephila pilipes</name>
    <name type="common">Giant wood spider</name>
    <name type="synonym">Nephila maculata</name>
    <dbReference type="NCBI Taxonomy" id="299642"/>
    <lineage>
        <taxon>Eukaryota</taxon>
        <taxon>Metazoa</taxon>
        <taxon>Ecdysozoa</taxon>
        <taxon>Arthropoda</taxon>
        <taxon>Chelicerata</taxon>
        <taxon>Arachnida</taxon>
        <taxon>Araneae</taxon>
        <taxon>Araneomorphae</taxon>
        <taxon>Entelegynae</taxon>
        <taxon>Araneoidea</taxon>
        <taxon>Nephilidae</taxon>
        <taxon>Nephila</taxon>
    </lineage>
</organism>
<dbReference type="InterPro" id="IPR036397">
    <property type="entry name" value="RNaseH_sf"/>
</dbReference>
<evidence type="ECO:0000259" key="1">
    <source>
        <dbReference type="PROSITE" id="PS50994"/>
    </source>
</evidence>
<dbReference type="AlphaFoldDB" id="A0A8X6MR11"/>
<evidence type="ECO:0000313" key="2">
    <source>
        <dbReference type="EMBL" id="GFS73099.1"/>
    </source>
</evidence>
<accession>A0A8X6MR11</accession>
<dbReference type="SUPFAM" id="SSF53098">
    <property type="entry name" value="Ribonuclease H-like"/>
    <property type="match status" value="1"/>
</dbReference>
<dbReference type="Proteomes" id="UP000887013">
    <property type="component" value="Unassembled WGS sequence"/>
</dbReference>
<dbReference type="InterPro" id="IPR050951">
    <property type="entry name" value="Retrovirus_Pol_polyprotein"/>
</dbReference>
<dbReference type="InterPro" id="IPR012337">
    <property type="entry name" value="RNaseH-like_sf"/>
</dbReference>
<reference evidence="2" key="1">
    <citation type="submission" date="2020-08" db="EMBL/GenBank/DDBJ databases">
        <title>Multicomponent nature underlies the extraordinary mechanical properties of spider dragline silk.</title>
        <authorList>
            <person name="Kono N."/>
            <person name="Nakamura H."/>
            <person name="Mori M."/>
            <person name="Yoshida Y."/>
            <person name="Ohtoshi R."/>
            <person name="Malay A.D."/>
            <person name="Moran D.A.P."/>
            <person name="Tomita M."/>
            <person name="Numata K."/>
            <person name="Arakawa K."/>
        </authorList>
    </citation>
    <scope>NUCLEOTIDE SEQUENCE</scope>
</reference>
<name>A0A8X6MR11_NEPPI</name>
<dbReference type="OrthoDB" id="775972at2759"/>
<dbReference type="InterPro" id="IPR001584">
    <property type="entry name" value="Integrase_cat-core"/>
</dbReference>
<sequence>MLFVDIRKDIRSMVRSCVPYQQAKLAWHTKSPIGSFALPDSRFADIRINFIGPFPASESNQYFLTIIDRVSRWPELFPTSDMTAGTTARALMHSWISRFGYPVTITTDQDTNFQSNLFREQTHTLGYNKIRSAAYHPQGN</sequence>